<feature type="non-terminal residue" evidence="1">
    <location>
        <position position="112"/>
    </location>
</feature>
<keyword evidence="2" id="KW-1185">Reference proteome</keyword>
<comment type="caution">
    <text evidence="1">The sequence shown here is derived from an EMBL/GenBank/DDBJ whole genome shotgun (WGS) entry which is preliminary data.</text>
</comment>
<dbReference type="SUPFAM" id="SSF53098">
    <property type="entry name" value="Ribonuclease H-like"/>
    <property type="match status" value="1"/>
</dbReference>
<dbReference type="PANTHER" id="PTHR48475">
    <property type="entry name" value="RIBONUCLEASE H"/>
    <property type="match status" value="1"/>
</dbReference>
<evidence type="ECO:0000313" key="1">
    <source>
        <dbReference type="EMBL" id="KAH9325880.1"/>
    </source>
</evidence>
<dbReference type="Proteomes" id="UP000824469">
    <property type="component" value="Unassembled WGS sequence"/>
</dbReference>
<dbReference type="AlphaFoldDB" id="A0AA38LKJ8"/>
<dbReference type="GO" id="GO:0003676">
    <property type="term" value="F:nucleic acid binding"/>
    <property type="evidence" value="ECO:0007669"/>
    <property type="project" value="InterPro"/>
</dbReference>
<evidence type="ECO:0000313" key="2">
    <source>
        <dbReference type="Proteomes" id="UP000824469"/>
    </source>
</evidence>
<organism evidence="1 2">
    <name type="scientific">Taxus chinensis</name>
    <name type="common">Chinese yew</name>
    <name type="synonym">Taxus wallichiana var. chinensis</name>
    <dbReference type="NCBI Taxonomy" id="29808"/>
    <lineage>
        <taxon>Eukaryota</taxon>
        <taxon>Viridiplantae</taxon>
        <taxon>Streptophyta</taxon>
        <taxon>Embryophyta</taxon>
        <taxon>Tracheophyta</taxon>
        <taxon>Spermatophyta</taxon>
        <taxon>Pinopsida</taxon>
        <taxon>Pinidae</taxon>
        <taxon>Conifers II</taxon>
        <taxon>Cupressales</taxon>
        <taxon>Taxaceae</taxon>
        <taxon>Taxus</taxon>
    </lineage>
</organism>
<dbReference type="InterPro" id="IPR012337">
    <property type="entry name" value="RNaseH-like_sf"/>
</dbReference>
<protein>
    <submittedName>
        <fullName evidence="1">Uncharacterized protein</fullName>
    </submittedName>
</protein>
<gene>
    <name evidence="1" type="ORF">KI387_006058</name>
</gene>
<proteinExistence type="predicted"/>
<reference evidence="1 2" key="1">
    <citation type="journal article" date="2021" name="Nat. Plants">
        <title>The Taxus genome provides insights into paclitaxel biosynthesis.</title>
        <authorList>
            <person name="Xiong X."/>
            <person name="Gou J."/>
            <person name="Liao Q."/>
            <person name="Li Y."/>
            <person name="Zhou Q."/>
            <person name="Bi G."/>
            <person name="Li C."/>
            <person name="Du R."/>
            <person name="Wang X."/>
            <person name="Sun T."/>
            <person name="Guo L."/>
            <person name="Liang H."/>
            <person name="Lu P."/>
            <person name="Wu Y."/>
            <person name="Zhang Z."/>
            <person name="Ro D.K."/>
            <person name="Shang Y."/>
            <person name="Huang S."/>
            <person name="Yan J."/>
        </authorList>
    </citation>
    <scope>NUCLEOTIDE SEQUENCE [LARGE SCALE GENOMIC DNA]</scope>
    <source>
        <strain evidence="1">Ta-2019</strain>
    </source>
</reference>
<name>A0AA38LKJ8_TAXCH</name>
<feature type="non-terminal residue" evidence="1">
    <location>
        <position position="1"/>
    </location>
</feature>
<dbReference type="Gene3D" id="3.30.420.10">
    <property type="entry name" value="Ribonuclease H-like superfamily/Ribonuclease H"/>
    <property type="match status" value="1"/>
</dbReference>
<accession>A0AA38LKJ8</accession>
<sequence>GNGQAESSNKNLITIVCKLVEENKRTWHKKLYDALWADRITPKRAIGMSPFQLLYGTDAQIPVTLELPALKLAQAVDDECFTNALDKRVMFLTKLEEQRSQVANRIKEHQSK</sequence>
<dbReference type="EMBL" id="JAHRHJ020000002">
    <property type="protein sequence ID" value="KAH9325880.1"/>
    <property type="molecule type" value="Genomic_DNA"/>
</dbReference>
<dbReference type="PANTHER" id="PTHR48475:SF1">
    <property type="entry name" value="RNASE H TYPE-1 DOMAIN-CONTAINING PROTEIN"/>
    <property type="match status" value="1"/>
</dbReference>
<dbReference type="InterPro" id="IPR036397">
    <property type="entry name" value="RNaseH_sf"/>
</dbReference>